<name>A0A0G3GWR8_9CORY</name>
<dbReference type="PATRIC" id="fig|571915.4.peg.672"/>
<evidence type="ECO:0000256" key="1">
    <source>
        <dbReference type="ARBA" id="ARBA00022729"/>
    </source>
</evidence>
<keyword evidence="1 2" id="KW-0732">Signal</keyword>
<dbReference type="PANTHER" id="PTHR30006">
    <property type="entry name" value="THIAMINE-BINDING PERIPLASMIC PROTEIN-RELATED"/>
    <property type="match status" value="1"/>
</dbReference>
<dbReference type="OrthoDB" id="9802127at2"/>
<evidence type="ECO:0000313" key="4">
    <source>
        <dbReference type="Proteomes" id="UP000035199"/>
    </source>
</evidence>
<dbReference type="GO" id="GO:0030288">
    <property type="term" value="C:outer membrane-bounded periplasmic space"/>
    <property type="evidence" value="ECO:0007669"/>
    <property type="project" value="TreeGrafter"/>
</dbReference>
<feature type="signal peptide" evidence="2">
    <location>
        <begin position="1"/>
        <end position="24"/>
    </location>
</feature>
<dbReference type="RefSeq" id="WP_047261286.1">
    <property type="nucleotide sequence ID" value="NZ_CP011542.1"/>
</dbReference>
<organism evidence="3 4">
    <name type="scientific">Corynebacterium mustelae</name>
    <dbReference type="NCBI Taxonomy" id="571915"/>
    <lineage>
        <taxon>Bacteria</taxon>
        <taxon>Bacillati</taxon>
        <taxon>Actinomycetota</taxon>
        <taxon>Actinomycetes</taxon>
        <taxon>Mycobacteriales</taxon>
        <taxon>Corynebacteriaceae</taxon>
        <taxon>Corynebacterium</taxon>
    </lineage>
</organism>
<reference evidence="3 4" key="1">
    <citation type="journal article" date="2015" name="Genome Announc.">
        <title>Complete Genome Sequence of the Type Strain Corynebacterium mustelae DSM 45274, Isolated from Various Tissues of a Male Ferret with Lethal Sepsis.</title>
        <authorList>
            <person name="Ruckert C."/>
            <person name="Eimer J."/>
            <person name="Winkler A."/>
            <person name="Tauch A."/>
        </authorList>
    </citation>
    <scope>NUCLEOTIDE SEQUENCE [LARGE SCALE GENOMIC DNA]</scope>
    <source>
        <strain evidence="3 4">DSM 45274</strain>
    </source>
</reference>
<proteinExistence type="predicted"/>
<dbReference type="STRING" id="571915.CMUST_03180"/>
<accession>A0A0G3GWR8</accession>
<dbReference type="KEGG" id="cmv:CMUST_03180"/>
<dbReference type="SUPFAM" id="SSF53850">
    <property type="entry name" value="Periplasmic binding protein-like II"/>
    <property type="match status" value="1"/>
</dbReference>
<reference evidence="4" key="2">
    <citation type="submission" date="2015-05" db="EMBL/GenBank/DDBJ databases">
        <title>Complete genome sequence of Corynebacterium mustelae DSM 45274, isolated from various tissues of a male ferret with lethal sepsis.</title>
        <authorList>
            <person name="Ruckert C."/>
            <person name="Albersmeier A."/>
            <person name="Winkler A."/>
            <person name="Tauch A."/>
        </authorList>
    </citation>
    <scope>NUCLEOTIDE SEQUENCE [LARGE SCALE GENOMIC DNA]</scope>
    <source>
        <strain evidence="4">DSM 45274</strain>
    </source>
</reference>
<dbReference type="Proteomes" id="UP000035199">
    <property type="component" value="Chromosome"/>
</dbReference>
<dbReference type="Gene3D" id="3.40.190.10">
    <property type="entry name" value="Periplasmic binding protein-like II"/>
    <property type="match status" value="2"/>
</dbReference>
<dbReference type="GO" id="GO:0030975">
    <property type="term" value="F:thiamine binding"/>
    <property type="evidence" value="ECO:0007669"/>
    <property type="project" value="TreeGrafter"/>
</dbReference>
<evidence type="ECO:0000313" key="3">
    <source>
        <dbReference type="EMBL" id="AKK04980.1"/>
    </source>
</evidence>
<keyword evidence="4" id="KW-1185">Reference proteome</keyword>
<dbReference type="EMBL" id="CP011542">
    <property type="protein sequence ID" value="AKK04980.1"/>
    <property type="molecule type" value="Genomic_DNA"/>
</dbReference>
<protein>
    <submittedName>
        <fullName evidence="3">ABC-type Fe3+ transport system, periplasmic component</fullName>
    </submittedName>
</protein>
<dbReference type="GO" id="GO:0030976">
    <property type="term" value="F:thiamine pyrophosphate binding"/>
    <property type="evidence" value="ECO:0007669"/>
    <property type="project" value="TreeGrafter"/>
</dbReference>
<dbReference type="PANTHER" id="PTHR30006:SF2">
    <property type="entry name" value="ABC TRANSPORTER SUBSTRATE-BINDING PROTEIN"/>
    <property type="match status" value="1"/>
</dbReference>
<feature type="chain" id="PRO_5038566947" evidence="2">
    <location>
        <begin position="25"/>
        <end position="333"/>
    </location>
</feature>
<sequence>MLSKWLRFLALCVVAAVSVTTVYRTLLPAQTDVTIICSNDTRVCEQWKRGIEHDLNLNVRYVSLPTQEALKRLESGTHEFDVWVGGPSENYRFATQLGLLESVELPAAQEIPPNFKDQSNHWFGVYASVLTLCSDPDALDRLGLSIPRSWAELLQPELHGWISAPSPLSSGTGYAMLLTLQAAGQSPDQIGEILDNVNRFTRSGNAPSDVVANGEAAVAISYEPYCRNKTTLSGKSLAVTYPVEGTSFEIASGGVLSSSTHKNAACAVMNWLLSPPGQTSARQVGLPQVPVSDSVENNISSRLANSRGISAADPNTADRQRHYWMEWFSERRR</sequence>
<evidence type="ECO:0000256" key="2">
    <source>
        <dbReference type="SAM" id="SignalP"/>
    </source>
</evidence>
<dbReference type="AlphaFoldDB" id="A0A0G3GWR8"/>
<gene>
    <name evidence="3" type="primary">potD</name>
    <name evidence="3" type="ORF">CMUST_03180</name>
</gene>
<dbReference type="GO" id="GO:0015888">
    <property type="term" value="P:thiamine transport"/>
    <property type="evidence" value="ECO:0007669"/>
    <property type="project" value="TreeGrafter"/>
</dbReference>
<dbReference type="Pfam" id="PF13343">
    <property type="entry name" value="SBP_bac_6"/>
    <property type="match status" value="1"/>
</dbReference>